<dbReference type="GO" id="GO:0042073">
    <property type="term" value="P:intraciliary transport"/>
    <property type="evidence" value="ECO:0007669"/>
    <property type="project" value="TreeGrafter"/>
</dbReference>
<dbReference type="GO" id="GO:0005794">
    <property type="term" value="C:Golgi apparatus"/>
    <property type="evidence" value="ECO:0007669"/>
    <property type="project" value="TreeGrafter"/>
</dbReference>
<protein>
    <submittedName>
        <fullName evidence="5">Intraflagellar transport protein 57-like protein</fullName>
    </submittedName>
</protein>
<organism evidence="5 6">
    <name type="scientific">Acropora cervicornis</name>
    <name type="common">Staghorn coral</name>
    <dbReference type="NCBI Taxonomy" id="6130"/>
    <lineage>
        <taxon>Eukaryota</taxon>
        <taxon>Metazoa</taxon>
        <taxon>Cnidaria</taxon>
        <taxon>Anthozoa</taxon>
        <taxon>Hexacorallia</taxon>
        <taxon>Scleractinia</taxon>
        <taxon>Astrocoeniina</taxon>
        <taxon>Acroporidae</taxon>
        <taxon>Acropora</taxon>
    </lineage>
</organism>
<dbReference type="Proteomes" id="UP001249851">
    <property type="component" value="Unassembled WGS sequence"/>
</dbReference>
<dbReference type="InterPro" id="IPR019530">
    <property type="entry name" value="Intra-flagellar_transport_57"/>
</dbReference>
<evidence type="ECO:0000256" key="2">
    <source>
        <dbReference type="ARBA" id="ARBA00009415"/>
    </source>
</evidence>
<dbReference type="Pfam" id="PF10498">
    <property type="entry name" value="IFT57"/>
    <property type="match status" value="1"/>
</dbReference>
<dbReference type="PANTHER" id="PTHR16011:SF0">
    <property type="entry name" value="INTRAFLAGELLAR TRANSPORT PROTEIN 57 HOMOLOG"/>
    <property type="match status" value="1"/>
</dbReference>
<evidence type="ECO:0000256" key="3">
    <source>
        <dbReference type="ARBA" id="ARBA00023069"/>
    </source>
</evidence>
<comment type="subcellular location">
    <subcellularLocation>
        <location evidence="1">Cell projection</location>
        <location evidence="1">Cilium</location>
    </subcellularLocation>
</comment>
<reference evidence="5" key="2">
    <citation type="journal article" date="2023" name="Science">
        <title>Genomic signatures of disease resistance in endangered staghorn corals.</title>
        <authorList>
            <person name="Vollmer S.V."/>
            <person name="Selwyn J.D."/>
            <person name="Despard B.A."/>
            <person name="Roesel C.L."/>
        </authorList>
    </citation>
    <scope>NUCLEOTIDE SEQUENCE</scope>
    <source>
        <strain evidence="5">K2</strain>
    </source>
</reference>
<keyword evidence="6" id="KW-1185">Reference proteome</keyword>
<dbReference type="PANTHER" id="PTHR16011">
    <property type="entry name" value="IFT57/HIPPI"/>
    <property type="match status" value="1"/>
</dbReference>
<comment type="caution">
    <text evidence="5">The sequence shown here is derived from an EMBL/GenBank/DDBJ whole genome shotgun (WGS) entry which is preliminary data.</text>
</comment>
<dbReference type="GO" id="GO:1905515">
    <property type="term" value="P:non-motile cilium assembly"/>
    <property type="evidence" value="ECO:0007669"/>
    <property type="project" value="TreeGrafter"/>
</dbReference>
<dbReference type="GO" id="GO:0005929">
    <property type="term" value="C:cilium"/>
    <property type="evidence" value="ECO:0007669"/>
    <property type="project" value="UniProtKB-SubCell"/>
</dbReference>
<comment type="similarity">
    <text evidence="2">Belongs to the IFT57 family.</text>
</comment>
<keyword evidence="4" id="KW-0966">Cell projection</keyword>
<dbReference type="GO" id="GO:0005815">
    <property type="term" value="C:microtubule organizing center"/>
    <property type="evidence" value="ECO:0007669"/>
    <property type="project" value="TreeGrafter"/>
</dbReference>
<evidence type="ECO:0000256" key="4">
    <source>
        <dbReference type="ARBA" id="ARBA00023273"/>
    </source>
</evidence>
<evidence type="ECO:0000313" key="5">
    <source>
        <dbReference type="EMBL" id="KAK2546892.1"/>
    </source>
</evidence>
<sequence>MYIFFAQKLEHLLQEFRSLQDTLAETKERYKQGSGGITEELESVKAQMDERGTNMTDAALTRLKQEVQQMDVRIGVVEHSLLLAKIRDRSAIREDMQASVTHAATFGDLKPF</sequence>
<evidence type="ECO:0000313" key="6">
    <source>
        <dbReference type="Proteomes" id="UP001249851"/>
    </source>
</evidence>
<reference evidence="5" key="1">
    <citation type="journal article" date="2023" name="G3 (Bethesda)">
        <title>Whole genome assembly and annotation of the endangered Caribbean coral Acropora cervicornis.</title>
        <authorList>
            <person name="Selwyn J.D."/>
            <person name="Vollmer S.V."/>
        </authorList>
    </citation>
    <scope>NUCLEOTIDE SEQUENCE</scope>
    <source>
        <strain evidence="5">K2</strain>
    </source>
</reference>
<evidence type="ECO:0000256" key="1">
    <source>
        <dbReference type="ARBA" id="ARBA00004138"/>
    </source>
</evidence>
<dbReference type="AlphaFoldDB" id="A0AAD9PQ07"/>
<keyword evidence="3" id="KW-0969">Cilium</keyword>
<accession>A0AAD9PQ07</accession>
<name>A0AAD9PQ07_ACRCE</name>
<proteinExistence type="inferred from homology"/>
<dbReference type="EMBL" id="JARQWQ010000247">
    <property type="protein sequence ID" value="KAK2546892.1"/>
    <property type="molecule type" value="Genomic_DNA"/>
</dbReference>
<dbReference type="GO" id="GO:0030992">
    <property type="term" value="C:intraciliary transport particle B"/>
    <property type="evidence" value="ECO:0007669"/>
    <property type="project" value="TreeGrafter"/>
</dbReference>
<gene>
    <name evidence="5" type="ORF">P5673_033371</name>
</gene>